<reference evidence="2" key="1">
    <citation type="submission" date="2021-02" db="EMBL/GenBank/DDBJ databases">
        <authorList>
            <person name="Steward A R."/>
        </authorList>
    </citation>
    <scope>NUCLEOTIDE SEQUENCE</scope>
</reference>
<keyword evidence="1" id="KW-0732">Signal</keyword>
<feature type="signal peptide" evidence="1">
    <location>
        <begin position="1"/>
        <end position="18"/>
    </location>
</feature>
<feature type="chain" id="PRO_5033065796" evidence="1">
    <location>
        <begin position="19"/>
        <end position="144"/>
    </location>
</feature>
<organism evidence="2 3">
    <name type="scientific">Pieris macdunnoughi</name>
    <dbReference type="NCBI Taxonomy" id="345717"/>
    <lineage>
        <taxon>Eukaryota</taxon>
        <taxon>Metazoa</taxon>
        <taxon>Ecdysozoa</taxon>
        <taxon>Arthropoda</taxon>
        <taxon>Hexapoda</taxon>
        <taxon>Insecta</taxon>
        <taxon>Pterygota</taxon>
        <taxon>Neoptera</taxon>
        <taxon>Endopterygota</taxon>
        <taxon>Lepidoptera</taxon>
        <taxon>Glossata</taxon>
        <taxon>Ditrysia</taxon>
        <taxon>Papilionoidea</taxon>
        <taxon>Pieridae</taxon>
        <taxon>Pierinae</taxon>
        <taxon>Pieris</taxon>
    </lineage>
</organism>
<dbReference type="Proteomes" id="UP000663880">
    <property type="component" value="Unassembled WGS sequence"/>
</dbReference>
<gene>
    <name evidence="2" type="ORF">PMACD_LOCUS11004</name>
</gene>
<protein>
    <submittedName>
        <fullName evidence="2">Uncharacterized protein</fullName>
    </submittedName>
</protein>
<dbReference type="AlphaFoldDB" id="A0A821UY77"/>
<evidence type="ECO:0000313" key="2">
    <source>
        <dbReference type="EMBL" id="CAF4897674.1"/>
    </source>
</evidence>
<evidence type="ECO:0000313" key="3">
    <source>
        <dbReference type="Proteomes" id="UP000663880"/>
    </source>
</evidence>
<proteinExistence type="predicted"/>
<keyword evidence="3" id="KW-1185">Reference proteome</keyword>
<accession>A0A821UY77</accession>
<name>A0A821UY77_9NEOP</name>
<comment type="caution">
    <text evidence="2">The sequence shown here is derived from an EMBL/GenBank/DDBJ whole genome shotgun (WGS) entry which is preliminary data.</text>
</comment>
<dbReference type="OrthoDB" id="7459418at2759"/>
<evidence type="ECO:0000256" key="1">
    <source>
        <dbReference type="SAM" id="SignalP"/>
    </source>
</evidence>
<dbReference type="EMBL" id="CAJOBZ010000035">
    <property type="protein sequence ID" value="CAF4897674.1"/>
    <property type="molecule type" value="Genomic_DNA"/>
</dbReference>
<sequence length="144" mass="15640">MRVALLAAVLALLATSGARRLRVLNGDARPTFYVGIAAPPSAAAAVGAFNRTLAELSHKFLAGDYLRNVSLLPLYIELPEDERFYYIGAPKCKEALAKQSFVGVGNTKSINHIYQTICNDLAHIGNMLTVSLSTYNNMYVPHSI</sequence>